<sequence length="239" mass="28401">MTTKEKTQICVVFEGFLLKQNSKKTKLLKKRNKSWKKRYFKLTTSQLHYSKSNGSKILGSLNLQQYRCFQKEGITDRFVLRLFKPKHKSLFLEFESTEQMKQWNKRIQKAISDCNEEISIKKDKVQRLNDMHFVKYGWLLKKGCKGIFKSKWKKRFFILKRNDQTLYYLKSEQFQGKATGSIDLKNIMSITETTFNDEPYGLKIALYSSKRVYQIAANSQSELESWKITLQQFSPNAYM</sequence>
<keyword evidence="1" id="KW-0597">Phosphoprotein</keyword>
<dbReference type="GO" id="GO:0005769">
    <property type="term" value="C:early endosome"/>
    <property type="evidence" value="ECO:0007669"/>
    <property type="project" value="TreeGrafter"/>
</dbReference>
<dbReference type="InterPro" id="IPR011993">
    <property type="entry name" value="PH-like_dom_sf"/>
</dbReference>
<dbReference type="CDD" id="cd00821">
    <property type="entry name" value="PH"/>
    <property type="match status" value="1"/>
</dbReference>
<dbReference type="Proteomes" id="UP001146793">
    <property type="component" value="Unassembled WGS sequence"/>
</dbReference>
<feature type="domain" description="PH" evidence="2">
    <location>
        <begin position="132"/>
        <end position="235"/>
    </location>
</feature>
<dbReference type="InterPro" id="IPR045188">
    <property type="entry name" value="Boi1/Boi2-like"/>
</dbReference>
<dbReference type="GO" id="GO:0055037">
    <property type="term" value="C:recycling endosome"/>
    <property type="evidence" value="ECO:0007669"/>
    <property type="project" value="TreeGrafter"/>
</dbReference>
<gene>
    <name evidence="3" type="ORF">M0812_03408</name>
</gene>
<dbReference type="SUPFAM" id="SSF50729">
    <property type="entry name" value="PH domain-like"/>
    <property type="match status" value="2"/>
</dbReference>
<dbReference type="GO" id="GO:0005802">
    <property type="term" value="C:trans-Golgi network"/>
    <property type="evidence" value="ECO:0007669"/>
    <property type="project" value="TreeGrafter"/>
</dbReference>
<dbReference type="AlphaFoldDB" id="A0AAV8AE07"/>
<dbReference type="GO" id="GO:0001881">
    <property type="term" value="P:receptor recycling"/>
    <property type="evidence" value="ECO:0007669"/>
    <property type="project" value="TreeGrafter"/>
</dbReference>
<organism evidence="3 4">
    <name type="scientific">Anaeramoeba flamelloides</name>
    <dbReference type="NCBI Taxonomy" id="1746091"/>
    <lineage>
        <taxon>Eukaryota</taxon>
        <taxon>Metamonada</taxon>
        <taxon>Anaeramoebidae</taxon>
        <taxon>Anaeramoeba</taxon>
    </lineage>
</organism>
<reference evidence="3" key="1">
    <citation type="submission" date="2022-08" db="EMBL/GenBank/DDBJ databases">
        <title>Novel sulphate-reducing endosymbionts in the free-living metamonad Anaeramoeba.</title>
        <authorList>
            <person name="Jerlstrom-Hultqvist J."/>
            <person name="Cepicka I."/>
            <person name="Gallot-Lavallee L."/>
            <person name="Salas-Leiva D."/>
            <person name="Curtis B.A."/>
            <person name="Zahonova K."/>
            <person name="Pipaliya S."/>
            <person name="Dacks J."/>
            <person name="Roger A.J."/>
        </authorList>
    </citation>
    <scope>NUCLEOTIDE SEQUENCE</scope>
    <source>
        <strain evidence="3">Busselton2</strain>
    </source>
</reference>
<dbReference type="GO" id="GO:0005829">
    <property type="term" value="C:cytosol"/>
    <property type="evidence" value="ECO:0007669"/>
    <property type="project" value="GOC"/>
</dbReference>
<comment type="caution">
    <text evidence="3">The sequence shown here is derived from an EMBL/GenBank/DDBJ whole genome shotgun (WGS) entry which is preliminary data.</text>
</comment>
<evidence type="ECO:0000313" key="3">
    <source>
        <dbReference type="EMBL" id="KAJ3451656.1"/>
    </source>
</evidence>
<dbReference type="PANTHER" id="PTHR22902:SF27">
    <property type="entry name" value="PLECKSTRIN HOMOLOGY DOMAIN-CONTAINING FAMILY A MEMBER 3"/>
    <property type="match status" value="1"/>
</dbReference>
<feature type="domain" description="PH" evidence="2">
    <location>
        <begin position="10"/>
        <end position="112"/>
    </location>
</feature>
<evidence type="ECO:0000256" key="1">
    <source>
        <dbReference type="ARBA" id="ARBA00022553"/>
    </source>
</evidence>
<dbReference type="GO" id="GO:0007032">
    <property type="term" value="P:endosome organization"/>
    <property type="evidence" value="ECO:0007669"/>
    <property type="project" value="TreeGrafter"/>
</dbReference>
<dbReference type="PANTHER" id="PTHR22902">
    <property type="entry name" value="SESQUIPEDALIAN"/>
    <property type="match status" value="1"/>
</dbReference>
<dbReference type="EMBL" id="JANTQA010000008">
    <property type="protein sequence ID" value="KAJ3451656.1"/>
    <property type="molecule type" value="Genomic_DNA"/>
</dbReference>
<name>A0AAV8AE07_9EUKA</name>
<accession>A0AAV8AE07</accession>
<dbReference type="Pfam" id="PF00169">
    <property type="entry name" value="PH"/>
    <property type="match status" value="2"/>
</dbReference>
<dbReference type="GO" id="GO:0042147">
    <property type="term" value="P:retrograde transport, endosome to Golgi"/>
    <property type="evidence" value="ECO:0007669"/>
    <property type="project" value="TreeGrafter"/>
</dbReference>
<dbReference type="Gene3D" id="2.30.29.30">
    <property type="entry name" value="Pleckstrin-homology domain (PH domain)/Phosphotyrosine-binding domain (PTB)"/>
    <property type="match status" value="2"/>
</dbReference>
<evidence type="ECO:0000313" key="4">
    <source>
        <dbReference type="Proteomes" id="UP001146793"/>
    </source>
</evidence>
<dbReference type="SMART" id="SM00233">
    <property type="entry name" value="PH"/>
    <property type="match status" value="2"/>
</dbReference>
<evidence type="ECO:0000259" key="2">
    <source>
        <dbReference type="PROSITE" id="PS50003"/>
    </source>
</evidence>
<protein>
    <submittedName>
        <fullName evidence="3">Sesquipedalian</fullName>
    </submittedName>
</protein>
<dbReference type="InterPro" id="IPR001849">
    <property type="entry name" value="PH_domain"/>
</dbReference>
<dbReference type="PROSITE" id="PS50003">
    <property type="entry name" value="PH_DOMAIN"/>
    <property type="match status" value="2"/>
</dbReference>
<proteinExistence type="predicted"/>